<dbReference type="InterPro" id="IPR006143">
    <property type="entry name" value="RND_pump_MFP"/>
</dbReference>
<dbReference type="Pfam" id="PF25954">
    <property type="entry name" value="Beta-barrel_RND_2"/>
    <property type="match status" value="1"/>
</dbReference>
<protein>
    <submittedName>
        <fullName evidence="8">HlyD family secretion protein</fullName>
    </submittedName>
</protein>
<keyword evidence="5" id="KW-0472">Membrane</keyword>
<feature type="coiled-coil region" evidence="4">
    <location>
        <begin position="109"/>
        <end position="150"/>
    </location>
</feature>
<name>A0A2T6K8P4_9RHOB</name>
<dbReference type="GO" id="GO:0030313">
    <property type="term" value="C:cell envelope"/>
    <property type="evidence" value="ECO:0007669"/>
    <property type="project" value="UniProtKB-SubCell"/>
</dbReference>
<dbReference type="AlphaFoldDB" id="A0A2T6K8P4"/>
<evidence type="ECO:0000313" key="8">
    <source>
        <dbReference type="EMBL" id="PUB11097.1"/>
    </source>
</evidence>
<keyword evidence="3 4" id="KW-0175">Coiled coil</keyword>
<evidence type="ECO:0000259" key="6">
    <source>
        <dbReference type="Pfam" id="PF25917"/>
    </source>
</evidence>
<dbReference type="NCBIfam" id="TIGR01730">
    <property type="entry name" value="RND_mfp"/>
    <property type="match status" value="1"/>
</dbReference>
<evidence type="ECO:0000256" key="3">
    <source>
        <dbReference type="ARBA" id="ARBA00023054"/>
    </source>
</evidence>
<dbReference type="OrthoDB" id="9791520at2"/>
<feature type="transmembrane region" description="Helical" evidence="5">
    <location>
        <begin position="6"/>
        <end position="24"/>
    </location>
</feature>
<accession>A0A2T6K8P4</accession>
<dbReference type="RefSeq" id="WP_114427865.1">
    <property type="nucleotide sequence ID" value="NZ_QBUD01000015.1"/>
</dbReference>
<dbReference type="Gene3D" id="2.40.30.170">
    <property type="match status" value="1"/>
</dbReference>
<reference evidence="8 9" key="1">
    <citation type="submission" date="2018-04" db="EMBL/GenBank/DDBJ databases">
        <title>Genomic Encyclopedia of Archaeal and Bacterial Type Strains, Phase II (KMG-II): from individual species to whole genera.</title>
        <authorList>
            <person name="Goeker M."/>
        </authorList>
    </citation>
    <scope>NUCLEOTIDE SEQUENCE [LARGE SCALE GENOMIC DNA]</scope>
    <source>
        <strain evidence="8 9">DSM 29955</strain>
    </source>
</reference>
<evidence type="ECO:0000313" key="9">
    <source>
        <dbReference type="Proteomes" id="UP000244523"/>
    </source>
</evidence>
<evidence type="ECO:0000256" key="5">
    <source>
        <dbReference type="SAM" id="Phobius"/>
    </source>
</evidence>
<keyword evidence="5" id="KW-0812">Transmembrane</keyword>
<dbReference type="SUPFAM" id="SSF111369">
    <property type="entry name" value="HlyD-like secretion proteins"/>
    <property type="match status" value="2"/>
</dbReference>
<dbReference type="EMBL" id="QBUD01000015">
    <property type="protein sequence ID" value="PUB11097.1"/>
    <property type="molecule type" value="Genomic_DNA"/>
</dbReference>
<comment type="caution">
    <text evidence="8">The sequence shown here is derived from an EMBL/GenBank/DDBJ whole genome shotgun (WGS) entry which is preliminary data.</text>
</comment>
<feature type="domain" description="Multidrug resistance protein MdtA-like barrel-sandwich hybrid" evidence="6">
    <location>
        <begin position="62"/>
        <end position="269"/>
    </location>
</feature>
<dbReference type="PANTHER" id="PTHR32347:SF14">
    <property type="entry name" value="EFFLUX SYSTEM COMPONENT YKNX-RELATED"/>
    <property type="match status" value="1"/>
</dbReference>
<sequence length="449" mass="48557">MNVLKTILRILIAVFFIAIVAVGYREYSSQPKAKTTYMTSPVVEGTLNETITATGSLNAVVTVEVGSQLSGRIAELLVDFNDPVTSGQPVAHLDPGAYLARHAEADAALQMARANAAVKEAELNRAQAQLEDAHADLEVLTARLAGAQARFDAATAALERMRTLETRNLITSEEFEQAELELKVEAAGLEEALAIVEAHAIAVKVSKADVRRQKADLMRALANIPQKEALLNLAEIELDRTVIRSPINGIVIGRDVSQGQTVAASLEAPTLFTIAQDLTEMEIHARIDETDIGKVKPGQSASFTVDAFPDRTFEGTVKLVRKAPEAVQNVVTYTVIIGTQNTGQLLLPGMTANIRLLVMESEPLVKIPRAALDFMPDNIASQSGNYPQEGTVWVLNDNGDPRPVEVEIGANDRTYAAILDASLTPGEQVITNAFQQEAERWFLGIRIGF</sequence>
<dbReference type="InterPro" id="IPR058792">
    <property type="entry name" value="Beta-barrel_RND_2"/>
</dbReference>
<dbReference type="PANTHER" id="PTHR32347">
    <property type="entry name" value="EFFLUX SYSTEM COMPONENT YKNX-RELATED"/>
    <property type="match status" value="1"/>
</dbReference>
<dbReference type="Gene3D" id="1.10.287.470">
    <property type="entry name" value="Helix hairpin bin"/>
    <property type="match status" value="1"/>
</dbReference>
<evidence type="ECO:0000256" key="4">
    <source>
        <dbReference type="SAM" id="Coils"/>
    </source>
</evidence>
<proteinExistence type="inferred from homology"/>
<organism evidence="8 9">
    <name type="scientific">Yoonia sediminilitoris</name>
    <dbReference type="NCBI Taxonomy" id="1286148"/>
    <lineage>
        <taxon>Bacteria</taxon>
        <taxon>Pseudomonadati</taxon>
        <taxon>Pseudomonadota</taxon>
        <taxon>Alphaproteobacteria</taxon>
        <taxon>Rhodobacterales</taxon>
        <taxon>Paracoccaceae</taxon>
        <taxon>Yoonia</taxon>
    </lineage>
</organism>
<dbReference type="Gene3D" id="2.40.420.20">
    <property type="match status" value="1"/>
</dbReference>
<comment type="subcellular location">
    <subcellularLocation>
        <location evidence="1">Cell envelope</location>
    </subcellularLocation>
</comment>
<keyword evidence="5" id="KW-1133">Transmembrane helix</keyword>
<dbReference type="GO" id="GO:0016020">
    <property type="term" value="C:membrane"/>
    <property type="evidence" value="ECO:0007669"/>
    <property type="project" value="InterPro"/>
</dbReference>
<evidence type="ECO:0000256" key="1">
    <source>
        <dbReference type="ARBA" id="ARBA00004196"/>
    </source>
</evidence>
<evidence type="ECO:0000259" key="7">
    <source>
        <dbReference type="Pfam" id="PF25954"/>
    </source>
</evidence>
<dbReference type="PRINTS" id="PR01490">
    <property type="entry name" value="RTXTOXIND"/>
</dbReference>
<dbReference type="InterPro" id="IPR050465">
    <property type="entry name" value="UPF0194_transport"/>
</dbReference>
<dbReference type="Gene3D" id="2.40.50.100">
    <property type="match status" value="2"/>
</dbReference>
<gene>
    <name evidence="8" type="ORF">C8N45_11581</name>
</gene>
<dbReference type="Pfam" id="PF25917">
    <property type="entry name" value="BSH_RND"/>
    <property type="match status" value="1"/>
</dbReference>
<evidence type="ECO:0000256" key="2">
    <source>
        <dbReference type="ARBA" id="ARBA00009477"/>
    </source>
</evidence>
<feature type="domain" description="CusB-like beta-barrel" evidence="7">
    <location>
        <begin position="284"/>
        <end position="356"/>
    </location>
</feature>
<dbReference type="GO" id="GO:0022857">
    <property type="term" value="F:transmembrane transporter activity"/>
    <property type="evidence" value="ECO:0007669"/>
    <property type="project" value="InterPro"/>
</dbReference>
<keyword evidence="9" id="KW-1185">Reference proteome</keyword>
<dbReference type="Proteomes" id="UP000244523">
    <property type="component" value="Unassembled WGS sequence"/>
</dbReference>
<dbReference type="InterPro" id="IPR058625">
    <property type="entry name" value="MdtA-like_BSH"/>
</dbReference>
<comment type="similarity">
    <text evidence="2">Belongs to the membrane fusion protein (MFP) (TC 8.A.1) family.</text>
</comment>